<dbReference type="CDD" id="cd16936">
    <property type="entry name" value="HATPase_RsbW-like"/>
    <property type="match status" value="1"/>
</dbReference>
<dbReference type="InterPro" id="IPR050267">
    <property type="entry name" value="Anti-sigma-factor_SerPK"/>
</dbReference>
<dbReference type="SUPFAM" id="SSF55874">
    <property type="entry name" value="ATPase domain of HSP90 chaperone/DNA topoisomerase II/histidine kinase"/>
    <property type="match status" value="1"/>
</dbReference>
<feature type="domain" description="Histidine kinase/HSP90-like ATPase" evidence="3">
    <location>
        <begin position="35"/>
        <end position="146"/>
    </location>
</feature>
<dbReference type="PANTHER" id="PTHR35526">
    <property type="entry name" value="ANTI-SIGMA-F FACTOR RSBW-RELATED"/>
    <property type="match status" value="1"/>
</dbReference>
<evidence type="ECO:0000256" key="2">
    <source>
        <dbReference type="SAM" id="MobiDB-lite"/>
    </source>
</evidence>
<keyword evidence="1" id="KW-0808">Transferase</keyword>
<name>A0A7W0HNP4_9ACTN</name>
<dbReference type="AlphaFoldDB" id="A0A7W0HNP4"/>
<proteinExistence type="predicted"/>
<keyword evidence="1" id="KW-0723">Serine/threonine-protein kinase</keyword>
<feature type="compositionally biased region" description="Basic and acidic residues" evidence="2">
    <location>
        <begin position="1"/>
        <end position="18"/>
    </location>
</feature>
<dbReference type="Proteomes" id="UP000530928">
    <property type="component" value="Unassembled WGS sequence"/>
</dbReference>
<feature type="region of interest" description="Disordered" evidence="2">
    <location>
        <begin position="1"/>
        <end position="28"/>
    </location>
</feature>
<evidence type="ECO:0000256" key="1">
    <source>
        <dbReference type="ARBA" id="ARBA00022527"/>
    </source>
</evidence>
<dbReference type="InterPro" id="IPR036890">
    <property type="entry name" value="HATPase_C_sf"/>
</dbReference>
<evidence type="ECO:0000313" key="4">
    <source>
        <dbReference type="EMBL" id="MBA2889766.1"/>
    </source>
</evidence>
<protein>
    <submittedName>
        <fullName evidence="4">Anti-sigma regulatory factor (Ser/Thr protein kinase)</fullName>
    </submittedName>
</protein>
<dbReference type="InterPro" id="IPR003594">
    <property type="entry name" value="HATPase_dom"/>
</dbReference>
<gene>
    <name evidence="4" type="ORF">HNR30_001101</name>
</gene>
<dbReference type="GO" id="GO:0004674">
    <property type="term" value="F:protein serine/threonine kinase activity"/>
    <property type="evidence" value="ECO:0007669"/>
    <property type="project" value="UniProtKB-KW"/>
</dbReference>
<organism evidence="4 5">
    <name type="scientific">Nonomuraea soli</name>
    <dbReference type="NCBI Taxonomy" id="1032476"/>
    <lineage>
        <taxon>Bacteria</taxon>
        <taxon>Bacillati</taxon>
        <taxon>Actinomycetota</taxon>
        <taxon>Actinomycetes</taxon>
        <taxon>Streptosporangiales</taxon>
        <taxon>Streptosporangiaceae</taxon>
        <taxon>Nonomuraea</taxon>
    </lineage>
</organism>
<dbReference type="Pfam" id="PF13581">
    <property type="entry name" value="HATPase_c_2"/>
    <property type="match status" value="1"/>
</dbReference>
<dbReference type="EMBL" id="JACDUR010000001">
    <property type="protein sequence ID" value="MBA2889766.1"/>
    <property type="molecule type" value="Genomic_DNA"/>
</dbReference>
<keyword evidence="1" id="KW-0418">Kinase</keyword>
<dbReference type="RefSeq" id="WP_181608523.1">
    <property type="nucleotide sequence ID" value="NZ_BAABAM010000001.1"/>
</dbReference>
<accession>A0A7W0HNP4</accession>
<keyword evidence="5" id="KW-1185">Reference proteome</keyword>
<reference evidence="4 5" key="1">
    <citation type="submission" date="2020-07" db="EMBL/GenBank/DDBJ databases">
        <title>Genomic Encyclopedia of Type Strains, Phase IV (KMG-IV): sequencing the most valuable type-strain genomes for metagenomic binning, comparative biology and taxonomic classification.</title>
        <authorList>
            <person name="Goeker M."/>
        </authorList>
    </citation>
    <scope>NUCLEOTIDE SEQUENCE [LARGE SCALE GENOMIC DNA]</scope>
    <source>
        <strain evidence="4 5">DSM 45533</strain>
    </source>
</reference>
<sequence length="152" mass="15988">MTGDRRAGDDTPSSREAGEPGSDGSRFAASFSRGRITAVRQAVSEQAAFRGLSGRALEDFVLAVNEIVTNAVVHGGGSGELLLWRQDGRVWCEVSDAGPGIPAAWIDRDRLPASFSGGGRGIWLIRRLCSQISFVTGPGGTGTIVRFAARSP</sequence>
<evidence type="ECO:0000259" key="3">
    <source>
        <dbReference type="Pfam" id="PF13581"/>
    </source>
</evidence>
<evidence type="ECO:0000313" key="5">
    <source>
        <dbReference type="Proteomes" id="UP000530928"/>
    </source>
</evidence>
<comment type="caution">
    <text evidence="4">The sequence shown here is derived from an EMBL/GenBank/DDBJ whole genome shotgun (WGS) entry which is preliminary data.</text>
</comment>
<dbReference type="Gene3D" id="3.30.565.10">
    <property type="entry name" value="Histidine kinase-like ATPase, C-terminal domain"/>
    <property type="match status" value="1"/>
</dbReference>
<dbReference type="PANTHER" id="PTHR35526:SF3">
    <property type="entry name" value="ANTI-SIGMA-F FACTOR RSBW"/>
    <property type="match status" value="1"/>
</dbReference>